<protein>
    <submittedName>
        <fullName evidence="1">Uncharacterized protein</fullName>
    </submittedName>
</protein>
<comment type="caution">
    <text evidence="1">The sequence shown here is derived from an EMBL/GenBank/DDBJ whole genome shotgun (WGS) entry which is preliminary data.</text>
</comment>
<gene>
    <name evidence="1" type="ORF">PGQ11_007890</name>
</gene>
<evidence type="ECO:0000313" key="2">
    <source>
        <dbReference type="Proteomes" id="UP001390339"/>
    </source>
</evidence>
<keyword evidence="2" id="KW-1185">Reference proteome</keyword>
<dbReference type="Proteomes" id="UP001390339">
    <property type="component" value="Unassembled WGS sequence"/>
</dbReference>
<proteinExistence type="predicted"/>
<reference evidence="1 2" key="1">
    <citation type="journal article" date="2024" name="IMA Fungus">
        <title>Apiospora arundinis, a panoply of carbohydrate-active enzymes and secondary metabolites.</title>
        <authorList>
            <person name="Sorensen T."/>
            <person name="Petersen C."/>
            <person name="Muurmann A.T."/>
            <person name="Christiansen J.V."/>
            <person name="Brundto M.L."/>
            <person name="Overgaard C.K."/>
            <person name="Boysen A.T."/>
            <person name="Wollenberg R.D."/>
            <person name="Larsen T.O."/>
            <person name="Sorensen J.L."/>
            <person name="Nielsen K.L."/>
            <person name="Sondergaard T.E."/>
        </authorList>
    </citation>
    <scope>NUCLEOTIDE SEQUENCE [LARGE SCALE GENOMIC DNA]</scope>
    <source>
        <strain evidence="1 2">AAU 773</strain>
    </source>
</reference>
<name>A0ABR2IWU1_9PEZI</name>
<accession>A0ABR2IWU1</accession>
<sequence>MQHATAVLTTLSAAASPMHSRTNATGCQAATLGNYSWEIRNFYHQVLNARGHLSFDLSNPVLLHASQYVWDRYRHTERLRARIPMINGATAFIDLTVNVLNCRRCCGVISSDEQTAEVCYVLERCRCVRLDDPHVEPR</sequence>
<evidence type="ECO:0000313" key="1">
    <source>
        <dbReference type="EMBL" id="KAK8869312.1"/>
    </source>
</evidence>
<dbReference type="EMBL" id="JAPCWZ010000004">
    <property type="protein sequence ID" value="KAK8869312.1"/>
    <property type="molecule type" value="Genomic_DNA"/>
</dbReference>
<organism evidence="1 2">
    <name type="scientific">Apiospora arundinis</name>
    <dbReference type="NCBI Taxonomy" id="335852"/>
    <lineage>
        <taxon>Eukaryota</taxon>
        <taxon>Fungi</taxon>
        <taxon>Dikarya</taxon>
        <taxon>Ascomycota</taxon>
        <taxon>Pezizomycotina</taxon>
        <taxon>Sordariomycetes</taxon>
        <taxon>Xylariomycetidae</taxon>
        <taxon>Amphisphaeriales</taxon>
        <taxon>Apiosporaceae</taxon>
        <taxon>Apiospora</taxon>
    </lineage>
</organism>